<dbReference type="RefSeq" id="WP_219927207.1">
    <property type="nucleotide sequence ID" value="NZ_PVNH01000007.1"/>
</dbReference>
<dbReference type="AlphaFoldDB" id="A0A2T0LRZ7"/>
<evidence type="ECO:0000313" key="3">
    <source>
        <dbReference type="EMBL" id="PRX46428.1"/>
    </source>
</evidence>
<keyword evidence="4" id="KW-1185">Reference proteome</keyword>
<accession>A0A2T0LRZ7</accession>
<comment type="caution">
    <text evidence="3">The sequence shown here is derived from an EMBL/GenBank/DDBJ whole genome shotgun (WGS) entry which is preliminary data.</text>
</comment>
<feature type="transmembrane region" description="Helical" evidence="2">
    <location>
        <begin position="70"/>
        <end position="90"/>
    </location>
</feature>
<dbReference type="EMBL" id="PVNH01000007">
    <property type="protein sequence ID" value="PRX46428.1"/>
    <property type="molecule type" value="Genomic_DNA"/>
</dbReference>
<keyword evidence="2" id="KW-0812">Transmembrane</keyword>
<keyword evidence="2" id="KW-1133">Transmembrane helix</keyword>
<proteinExistence type="predicted"/>
<feature type="transmembrane region" description="Helical" evidence="2">
    <location>
        <begin position="12"/>
        <end position="34"/>
    </location>
</feature>
<name>A0A2T0LRZ7_9PSEU</name>
<protein>
    <submittedName>
        <fullName evidence="3">Uncharacterized protein</fullName>
    </submittedName>
</protein>
<reference evidence="3 4" key="1">
    <citation type="submission" date="2018-03" db="EMBL/GenBank/DDBJ databases">
        <title>Genomic Encyclopedia of Type Strains, Phase III (KMG-III): the genomes of soil and plant-associated and newly described type strains.</title>
        <authorList>
            <person name="Whitman W."/>
        </authorList>
    </citation>
    <scope>NUCLEOTIDE SEQUENCE [LARGE SCALE GENOMIC DNA]</scope>
    <source>
        <strain evidence="3 4">CGMCC 4.7125</strain>
    </source>
</reference>
<organism evidence="3 4">
    <name type="scientific">Prauserella shujinwangii</name>
    <dbReference type="NCBI Taxonomy" id="1453103"/>
    <lineage>
        <taxon>Bacteria</taxon>
        <taxon>Bacillati</taxon>
        <taxon>Actinomycetota</taxon>
        <taxon>Actinomycetes</taxon>
        <taxon>Pseudonocardiales</taxon>
        <taxon>Pseudonocardiaceae</taxon>
        <taxon>Prauserella</taxon>
    </lineage>
</organism>
<feature type="compositionally biased region" description="Basic residues" evidence="1">
    <location>
        <begin position="190"/>
        <end position="201"/>
    </location>
</feature>
<evidence type="ECO:0000313" key="4">
    <source>
        <dbReference type="Proteomes" id="UP000238362"/>
    </source>
</evidence>
<evidence type="ECO:0000256" key="2">
    <source>
        <dbReference type="SAM" id="Phobius"/>
    </source>
</evidence>
<feature type="transmembrane region" description="Helical" evidence="2">
    <location>
        <begin position="40"/>
        <end position="63"/>
    </location>
</feature>
<evidence type="ECO:0000256" key="1">
    <source>
        <dbReference type="SAM" id="MobiDB-lite"/>
    </source>
</evidence>
<keyword evidence="2" id="KW-0472">Membrane</keyword>
<sequence length="201" mass="21425">MDTTRLLRLGELALPGFVVGLIAGAVAGGLAGLVGQPTGWALVSMLTLGLPLALLGGGYGLLAAHRKVRIGGFAPAALFWLVGFPLARVLHEVLSRLILVGEPGLPPDPLGFLAYQGLVSAGFAIGFLWLHERLAPRWWRRVAPRNPVAADVYSAYAAHAKRVFEQREARRRARRQQRDPAARPAPGGKAKAKAKAKAAPR</sequence>
<feature type="transmembrane region" description="Helical" evidence="2">
    <location>
        <begin position="110"/>
        <end position="130"/>
    </location>
</feature>
<feature type="region of interest" description="Disordered" evidence="1">
    <location>
        <begin position="166"/>
        <end position="201"/>
    </location>
</feature>
<gene>
    <name evidence="3" type="ORF">B0I33_1075</name>
</gene>
<dbReference type="Proteomes" id="UP000238362">
    <property type="component" value="Unassembled WGS sequence"/>
</dbReference>